<accession>D7KHJ2</accession>
<dbReference type="AlphaFoldDB" id="D7KHJ2"/>
<name>D7KHJ2_ARALL</name>
<keyword evidence="3" id="KW-1185">Reference proteome</keyword>
<evidence type="ECO:0000313" key="3">
    <source>
        <dbReference type="Proteomes" id="UP000008694"/>
    </source>
</evidence>
<evidence type="ECO:0000313" key="2">
    <source>
        <dbReference type="EMBL" id="EFH69977.1"/>
    </source>
</evidence>
<dbReference type="Gramene" id="Al_scaffold_0001_3298">
    <property type="protein sequence ID" value="Al_scaffold_0001_3298"/>
    <property type="gene ID" value="Al_scaffold_0001_3298"/>
</dbReference>
<protein>
    <submittedName>
        <fullName evidence="2">Predicted protein</fullName>
    </submittedName>
</protein>
<evidence type="ECO:0000256" key="1">
    <source>
        <dbReference type="SAM" id="MobiDB-lite"/>
    </source>
</evidence>
<sequence>MSSLDQAQDVYSSTVHKAIIAINGGAYALLQVVTNQSWAPTKAAAHRSITIYPGFLGAKSDLRHPSSLRSQAPKQTSYPQFRGTHQSSLWGSRSYHAHLPYFDHFQSHRCCPLSSNPHEANLTEASSQLPI</sequence>
<dbReference type="Proteomes" id="UP000008694">
    <property type="component" value="Unassembled WGS sequence"/>
</dbReference>
<feature type="compositionally biased region" description="Polar residues" evidence="1">
    <location>
        <begin position="67"/>
        <end position="84"/>
    </location>
</feature>
<feature type="region of interest" description="Disordered" evidence="1">
    <location>
        <begin position="63"/>
        <end position="84"/>
    </location>
</feature>
<dbReference type="HOGENOM" id="CLU_1930399_0_0_1"/>
<reference evidence="3" key="1">
    <citation type="journal article" date="2011" name="Nat. Genet.">
        <title>The Arabidopsis lyrata genome sequence and the basis of rapid genome size change.</title>
        <authorList>
            <person name="Hu T.T."/>
            <person name="Pattyn P."/>
            <person name="Bakker E.G."/>
            <person name="Cao J."/>
            <person name="Cheng J.-F."/>
            <person name="Clark R.M."/>
            <person name="Fahlgren N."/>
            <person name="Fawcett J.A."/>
            <person name="Grimwood J."/>
            <person name="Gundlach H."/>
            <person name="Haberer G."/>
            <person name="Hollister J.D."/>
            <person name="Ossowski S."/>
            <person name="Ottilar R.P."/>
            <person name="Salamov A.A."/>
            <person name="Schneeberger K."/>
            <person name="Spannagl M."/>
            <person name="Wang X."/>
            <person name="Yang L."/>
            <person name="Nasrallah M.E."/>
            <person name="Bergelson J."/>
            <person name="Carrington J.C."/>
            <person name="Gaut B.S."/>
            <person name="Schmutz J."/>
            <person name="Mayer K.F.X."/>
            <person name="Van de Peer Y."/>
            <person name="Grigoriev I.V."/>
            <person name="Nordborg M."/>
            <person name="Weigel D."/>
            <person name="Guo Y.-L."/>
        </authorList>
    </citation>
    <scope>NUCLEOTIDE SEQUENCE [LARGE SCALE GENOMIC DNA]</scope>
    <source>
        <strain evidence="3">cv. MN47</strain>
    </source>
</reference>
<gene>
    <name evidence="2" type="ORF">ARALYDRAFT_680975</name>
</gene>
<organism evidence="3">
    <name type="scientific">Arabidopsis lyrata subsp. lyrata</name>
    <name type="common">Lyre-leaved rock-cress</name>
    <dbReference type="NCBI Taxonomy" id="81972"/>
    <lineage>
        <taxon>Eukaryota</taxon>
        <taxon>Viridiplantae</taxon>
        <taxon>Streptophyta</taxon>
        <taxon>Embryophyta</taxon>
        <taxon>Tracheophyta</taxon>
        <taxon>Spermatophyta</taxon>
        <taxon>Magnoliopsida</taxon>
        <taxon>eudicotyledons</taxon>
        <taxon>Gunneridae</taxon>
        <taxon>Pentapetalae</taxon>
        <taxon>rosids</taxon>
        <taxon>malvids</taxon>
        <taxon>Brassicales</taxon>
        <taxon>Brassicaceae</taxon>
        <taxon>Camelineae</taxon>
        <taxon>Arabidopsis</taxon>
    </lineage>
</organism>
<dbReference type="EMBL" id="GL348713">
    <property type="protein sequence ID" value="EFH69977.1"/>
    <property type="molecule type" value="Genomic_DNA"/>
</dbReference>
<proteinExistence type="predicted"/>